<sequence>MSSSRTQPIFEPILEPISQDLTVPVYPYKLSKSHIERGRPIRNDLRALKLEEFDPRVPYGWGFFIYRAVFGDGTDARFSEGLNRLEKWLRWEVRNSRYSSIDEAETWEKFPEYMPAPGEPDVTDEVAARMWNEVVEEYPDAQEIITEPEGSEDFSPIGRDFAARVESFDINTGPQDEDDCRRNTRYETCLIIDRRVLEILEGLPADTPPVVPLSMSSPESQQAAWQILWDNWVWILDRETAIDREEGDVQEFPPWICIRLSSLRFLFFQSAFGYVTTNWQRLVEEDKKNWDTVRWWNTIAPTCNEVRRAARAAPPGTVALF</sequence>
<accession>A0A6V8R418</accession>
<protein>
    <submittedName>
        <fullName evidence="1">Uncharacterized protein</fullName>
    </submittedName>
</protein>
<name>A0A6V8R418_TRIAP</name>
<gene>
    <name evidence="1" type="ORF">TASIC1_0011027200</name>
</gene>
<organism evidence="1 2">
    <name type="scientific">Trichoderma asperellum</name>
    <name type="common">Filamentous fungus</name>
    <dbReference type="NCBI Taxonomy" id="101201"/>
    <lineage>
        <taxon>Eukaryota</taxon>
        <taxon>Fungi</taxon>
        <taxon>Dikarya</taxon>
        <taxon>Ascomycota</taxon>
        <taxon>Pezizomycotina</taxon>
        <taxon>Sordariomycetes</taxon>
        <taxon>Hypocreomycetidae</taxon>
        <taxon>Hypocreales</taxon>
        <taxon>Hypocreaceae</taxon>
        <taxon>Trichoderma</taxon>
    </lineage>
</organism>
<reference evidence="1 2" key="1">
    <citation type="submission" date="2020-07" db="EMBL/GenBank/DDBJ databases">
        <title>Trichoderma asperellum IC-1 whole genome shotgun sequence.</title>
        <authorList>
            <person name="Kanamasa S."/>
            <person name="Takahashi H."/>
        </authorList>
    </citation>
    <scope>NUCLEOTIDE SEQUENCE [LARGE SCALE GENOMIC DNA]</scope>
    <source>
        <strain evidence="1 2">IC-1</strain>
    </source>
</reference>
<evidence type="ECO:0000313" key="2">
    <source>
        <dbReference type="Proteomes" id="UP000517252"/>
    </source>
</evidence>
<dbReference type="EMBL" id="BLZH01000011">
    <property type="protein sequence ID" value="GFP58905.1"/>
    <property type="molecule type" value="Genomic_DNA"/>
</dbReference>
<dbReference type="AlphaFoldDB" id="A0A6V8R418"/>
<dbReference type="Proteomes" id="UP000517252">
    <property type="component" value="Unassembled WGS sequence"/>
</dbReference>
<proteinExistence type="predicted"/>
<evidence type="ECO:0000313" key="1">
    <source>
        <dbReference type="EMBL" id="GFP58905.1"/>
    </source>
</evidence>
<dbReference type="OrthoDB" id="6499973at2759"/>
<comment type="caution">
    <text evidence="1">The sequence shown here is derived from an EMBL/GenBank/DDBJ whole genome shotgun (WGS) entry which is preliminary data.</text>
</comment>